<comment type="caution">
    <text evidence="7">The sequence shown here is derived from an EMBL/GenBank/DDBJ whole genome shotgun (WGS) entry which is preliminary data.</text>
</comment>
<feature type="compositionally biased region" description="Acidic residues" evidence="6">
    <location>
        <begin position="159"/>
        <end position="168"/>
    </location>
</feature>
<dbReference type="InterPro" id="IPR038567">
    <property type="entry name" value="T_Elf1_sf"/>
</dbReference>
<proteinExistence type="inferred from homology"/>
<sequence length="168" mass="18388">MGGTKKKASVPIKKESKYKIPARFDCPLCDAKNSIAVRLVRSTGSARLHCRSCRAGAGKEFPFLPLEKPVDVFFRFREELLQQDREFLREHNIETDTTAAKTGLAQLTRREATGTTAVTEAASAPRGGGVPAMHRIEFEDEDEDNGSHFFAPAGASAEYGEEEDGVAL</sequence>
<evidence type="ECO:0000256" key="3">
    <source>
        <dbReference type="ARBA" id="ARBA00022833"/>
    </source>
</evidence>
<feature type="region of interest" description="Disordered" evidence="6">
    <location>
        <begin position="112"/>
        <end position="131"/>
    </location>
</feature>
<accession>A0A3R7LE90</accession>
<dbReference type="GO" id="GO:0008023">
    <property type="term" value="C:transcription elongation factor complex"/>
    <property type="evidence" value="ECO:0007669"/>
    <property type="project" value="TreeGrafter"/>
</dbReference>
<dbReference type="GO" id="GO:0008270">
    <property type="term" value="F:zinc ion binding"/>
    <property type="evidence" value="ECO:0007669"/>
    <property type="project" value="UniProtKB-KW"/>
</dbReference>
<reference evidence="7 8" key="1">
    <citation type="journal article" date="2018" name="BMC Genomics">
        <title>Genomic comparison of Trypanosoma conorhini and Trypanosoma rangeli to Trypanosoma cruzi strains of high and low virulence.</title>
        <authorList>
            <person name="Bradwell K.R."/>
            <person name="Koparde V.N."/>
            <person name="Matveyev A.V."/>
            <person name="Serrano M.G."/>
            <person name="Alves J.M."/>
            <person name="Parikh H."/>
            <person name="Huang B."/>
            <person name="Lee V."/>
            <person name="Espinosa-Alvarez O."/>
            <person name="Ortiz P.A."/>
            <person name="Costa-Martins A.G."/>
            <person name="Teixeira M.M."/>
            <person name="Buck G.A."/>
        </authorList>
    </citation>
    <scope>NUCLEOTIDE SEQUENCE [LARGE SCALE GENOMIC DNA]</scope>
    <source>
        <strain evidence="7 8">025E</strain>
    </source>
</reference>
<dbReference type="Proteomes" id="UP000284403">
    <property type="component" value="Unassembled WGS sequence"/>
</dbReference>
<evidence type="ECO:0000256" key="1">
    <source>
        <dbReference type="ARBA" id="ARBA00004123"/>
    </source>
</evidence>
<protein>
    <recommendedName>
        <fullName evidence="5">Transcription elongation factor 1 homolog</fullName>
    </recommendedName>
</protein>
<comment type="function">
    <text evidence="5">Transcription elongation factor implicated in the maintenance of proper chromatin structure in actively transcribed regions.</text>
</comment>
<dbReference type="AlphaFoldDB" id="A0A3R7LE90"/>
<dbReference type="Pfam" id="PF05129">
    <property type="entry name" value="Zn_ribbon_Elf1"/>
    <property type="match status" value="1"/>
</dbReference>
<dbReference type="GO" id="GO:0006368">
    <property type="term" value="P:transcription elongation by RNA polymerase II"/>
    <property type="evidence" value="ECO:0007669"/>
    <property type="project" value="TreeGrafter"/>
</dbReference>
<dbReference type="PANTHER" id="PTHR20934:SF0">
    <property type="entry name" value="TRANSCRIPTION ELONGATION FACTOR 1 HOMOLOG"/>
    <property type="match status" value="1"/>
</dbReference>
<keyword evidence="5" id="KW-0804">Transcription</keyword>
<dbReference type="Gene3D" id="2.20.25.190">
    <property type="match status" value="1"/>
</dbReference>
<evidence type="ECO:0000313" key="8">
    <source>
        <dbReference type="Proteomes" id="UP000284403"/>
    </source>
</evidence>
<evidence type="ECO:0000256" key="6">
    <source>
        <dbReference type="SAM" id="MobiDB-lite"/>
    </source>
</evidence>
<evidence type="ECO:0000313" key="7">
    <source>
        <dbReference type="EMBL" id="RNF26686.1"/>
    </source>
</evidence>
<dbReference type="EMBL" id="MKKU01000031">
    <property type="protein sequence ID" value="RNF26686.1"/>
    <property type="molecule type" value="Genomic_DNA"/>
</dbReference>
<comment type="subcellular location">
    <subcellularLocation>
        <location evidence="1 5">Nucleus</location>
    </subcellularLocation>
</comment>
<keyword evidence="5" id="KW-0479">Metal-binding</keyword>
<evidence type="ECO:0000256" key="2">
    <source>
        <dbReference type="ARBA" id="ARBA00009730"/>
    </source>
</evidence>
<dbReference type="GO" id="GO:0000993">
    <property type="term" value="F:RNA polymerase II complex binding"/>
    <property type="evidence" value="ECO:0007669"/>
    <property type="project" value="TreeGrafter"/>
</dbReference>
<gene>
    <name evidence="7" type="ORF">Tco025E_01084</name>
</gene>
<evidence type="ECO:0000256" key="4">
    <source>
        <dbReference type="ARBA" id="ARBA00023242"/>
    </source>
</evidence>
<keyword evidence="4 5" id="KW-0539">Nucleus</keyword>
<feature type="compositionally biased region" description="Low complexity" evidence="6">
    <location>
        <begin position="113"/>
        <end position="124"/>
    </location>
</feature>
<dbReference type="GeneID" id="40314695"/>
<name>A0A3R7LE90_9TRYP</name>
<comment type="similarity">
    <text evidence="2 5">Belongs to the ELOF1 family.</text>
</comment>
<dbReference type="FunFam" id="2.20.25.190:FF:000003">
    <property type="entry name" value="Transcription elongation factor 1 homolog"/>
    <property type="match status" value="1"/>
</dbReference>
<dbReference type="SUPFAM" id="SSF57783">
    <property type="entry name" value="Zinc beta-ribbon"/>
    <property type="match status" value="1"/>
</dbReference>
<evidence type="ECO:0000256" key="5">
    <source>
        <dbReference type="RuleBase" id="RU364033"/>
    </source>
</evidence>
<dbReference type="PANTHER" id="PTHR20934">
    <property type="entry name" value="TRANSCRIPTION ELONGATION FACTOR 1 HOMOLOG"/>
    <property type="match status" value="1"/>
</dbReference>
<organism evidence="7 8">
    <name type="scientific">Trypanosoma conorhini</name>
    <dbReference type="NCBI Taxonomy" id="83891"/>
    <lineage>
        <taxon>Eukaryota</taxon>
        <taxon>Discoba</taxon>
        <taxon>Euglenozoa</taxon>
        <taxon>Kinetoplastea</taxon>
        <taxon>Metakinetoplastina</taxon>
        <taxon>Trypanosomatida</taxon>
        <taxon>Trypanosomatidae</taxon>
        <taxon>Trypanosoma</taxon>
    </lineage>
</organism>
<feature type="region of interest" description="Disordered" evidence="6">
    <location>
        <begin position="141"/>
        <end position="168"/>
    </location>
</feature>
<keyword evidence="5" id="KW-0863">Zinc-finger</keyword>
<keyword evidence="5" id="KW-0805">Transcription regulation</keyword>
<dbReference type="InterPro" id="IPR007808">
    <property type="entry name" value="Elf1"/>
</dbReference>
<keyword evidence="3 5" id="KW-0862">Zinc</keyword>
<dbReference type="RefSeq" id="XP_029231892.1">
    <property type="nucleotide sequence ID" value="XM_029368022.1"/>
</dbReference>
<dbReference type="OrthoDB" id="271959at2759"/>
<keyword evidence="8" id="KW-1185">Reference proteome</keyword>